<dbReference type="Pfam" id="PF05792">
    <property type="entry name" value="Candida_ALS"/>
    <property type="match status" value="5"/>
</dbReference>
<evidence type="ECO:0000313" key="9">
    <source>
        <dbReference type="Proteomes" id="UP000837801"/>
    </source>
</evidence>
<keyword evidence="3" id="KW-0964">Secreted</keyword>
<dbReference type="PANTHER" id="PTHR33793:SF2">
    <property type="entry name" value="AGGLUTININ-LIKE PROTEIN 6"/>
    <property type="match status" value="1"/>
</dbReference>
<dbReference type="PANTHER" id="PTHR33793">
    <property type="entry name" value="ALPHA-AGGLUTININ"/>
    <property type="match status" value="1"/>
</dbReference>
<sequence length="778" mass="81336">MRITLTIAVGLLCLSCVKSYDITISKNYLDSSGDTNINTNSGVINIEAGYFYAIDSGTSHIIQSNINNYGVFYVSDKNYGSGMTCEIYGNITNYDEFVINDSNGTSSANIALNGNTLYNSGNIWLVGNHGTEPSLNYDSIVNEGTITVAQSMDRWSSSALGGGALGIFNSQLTNDGTICLNNSALTQEANIGGTGCIDIGHESAFIDYFVYSLSIAETQVFFLSSSSSSIFLAAYGTPTSSYTIKGWGNSNVIEFHSSIVSWTYNTDTLSVFVNSITFNIVIGTGYDTTQISTGFGEAIGEYSPNYAIKYALPPPDTSRPSICAVCPSIPDPPTPNAQTTTTTTWTGTNTTTFTEEGNTIGGTDTVVVEVPSNAQTTTTSTWTGLETHTETITATQGGTDTVLIEIPTNSQTTLTSTWIGNATTTETFTASQGGTDTVIVEVPSNSQTTLTSTWTGLITSTETITASQGGTDTVIIEIPKNSRTTETSTWTGSFTTTESFTVSHGGTDTIVIEIPSNTQSTSVSSAGSATTAVSSSSGTVSVSDSSYFSSSSESLSVNYYGNSSVATTNSLSSTNVWSSSLVLSTTSGKVAVSPTSSPSSSFGTESTVTETETDASTTVITITSCKDRKCTITPVTTGVTVVTLTTNDEVTEYTTYCPLSYVTTFSTEETSPTSLKSVSASTVAPLVSDFASTTGATITPDTISSLYSAKSSISTTFSSNEVGYSSTTDIEGHSVSTTSSSSTSLPSVVVVSEGKSAITFSIPLTAIFLSSILQMFIF</sequence>
<dbReference type="GO" id="GO:0007155">
    <property type="term" value="P:cell adhesion"/>
    <property type="evidence" value="ECO:0007669"/>
    <property type="project" value="InterPro"/>
</dbReference>
<keyword evidence="5" id="KW-0325">Glycoprotein</keyword>
<evidence type="ECO:0000256" key="3">
    <source>
        <dbReference type="ARBA" id="ARBA00022525"/>
    </source>
</evidence>
<dbReference type="InterPro" id="IPR021031">
    <property type="entry name" value="Hyphal-reg_cell_wall_N"/>
</dbReference>
<gene>
    <name evidence="8" type="ORF">CLIB1423_02S00166</name>
</gene>
<organism evidence="8 9">
    <name type="scientific">[Candida] railenensis</name>
    <dbReference type="NCBI Taxonomy" id="45579"/>
    <lineage>
        <taxon>Eukaryota</taxon>
        <taxon>Fungi</taxon>
        <taxon>Dikarya</taxon>
        <taxon>Ascomycota</taxon>
        <taxon>Saccharomycotina</taxon>
        <taxon>Pichiomycetes</taxon>
        <taxon>Debaryomycetaceae</taxon>
        <taxon>Kurtzmaniella</taxon>
    </lineage>
</organism>
<dbReference type="Proteomes" id="UP000837801">
    <property type="component" value="Unassembled WGS sequence"/>
</dbReference>
<reference evidence="8" key="1">
    <citation type="submission" date="2022-03" db="EMBL/GenBank/DDBJ databases">
        <authorList>
            <person name="Legras J.-L."/>
            <person name="Devillers H."/>
            <person name="Grondin C."/>
        </authorList>
    </citation>
    <scope>NUCLEOTIDE SEQUENCE</scope>
    <source>
        <strain evidence="8">CLIB 1423</strain>
    </source>
</reference>
<dbReference type="Pfam" id="PF13928">
    <property type="entry name" value="Flocculin_t3"/>
    <property type="match status" value="1"/>
</dbReference>
<dbReference type="InterPro" id="IPR008440">
    <property type="entry name" value="Agglutinin-like_ALS_rpt"/>
</dbReference>
<keyword evidence="4 6" id="KW-0732">Signal</keyword>
<accession>A0A9P0QL02</accession>
<proteinExistence type="predicted"/>
<comment type="caution">
    <text evidence="8">The sequence shown here is derived from an EMBL/GenBank/DDBJ whole genome shotgun (WGS) entry which is preliminary data.</text>
</comment>
<feature type="chain" id="PRO_5040196558" description="Hyphally-regulated cell wall protein N-terminal domain-containing protein" evidence="6">
    <location>
        <begin position="20"/>
        <end position="778"/>
    </location>
</feature>
<evidence type="ECO:0000313" key="8">
    <source>
        <dbReference type="EMBL" id="CAH2350572.1"/>
    </source>
</evidence>
<dbReference type="InterPro" id="IPR033504">
    <property type="entry name" value="ALS"/>
</dbReference>
<dbReference type="Pfam" id="PF11765">
    <property type="entry name" value="Hyphal_reg_CWP"/>
    <property type="match status" value="1"/>
</dbReference>
<evidence type="ECO:0000256" key="1">
    <source>
        <dbReference type="ARBA" id="ARBA00004191"/>
    </source>
</evidence>
<comment type="subcellular location">
    <subcellularLocation>
        <location evidence="1">Secreted</location>
        <location evidence="1">Cell wall</location>
    </subcellularLocation>
</comment>
<dbReference type="AlphaFoldDB" id="A0A9P0QL02"/>
<evidence type="ECO:0000256" key="2">
    <source>
        <dbReference type="ARBA" id="ARBA00022512"/>
    </source>
</evidence>
<keyword evidence="9" id="KW-1185">Reference proteome</keyword>
<feature type="signal peptide" evidence="6">
    <location>
        <begin position="1"/>
        <end position="19"/>
    </location>
</feature>
<evidence type="ECO:0000259" key="7">
    <source>
        <dbReference type="Pfam" id="PF11765"/>
    </source>
</evidence>
<feature type="domain" description="Hyphally-regulated cell wall protein N-terminal" evidence="7">
    <location>
        <begin position="20"/>
        <end position="333"/>
    </location>
</feature>
<dbReference type="InterPro" id="IPR025928">
    <property type="entry name" value="Flocculin_t3_rpt"/>
</dbReference>
<evidence type="ECO:0000256" key="5">
    <source>
        <dbReference type="ARBA" id="ARBA00023180"/>
    </source>
</evidence>
<keyword evidence="2" id="KW-0134">Cell wall</keyword>
<protein>
    <recommendedName>
        <fullName evidence="7">Hyphally-regulated cell wall protein N-terminal domain-containing protein</fullName>
    </recommendedName>
</protein>
<dbReference type="OrthoDB" id="4023732at2759"/>
<dbReference type="GO" id="GO:0009277">
    <property type="term" value="C:fungal-type cell wall"/>
    <property type="evidence" value="ECO:0007669"/>
    <property type="project" value="UniProtKB-ARBA"/>
</dbReference>
<evidence type="ECO:0000256" key="4">
    <source>
        <dbReference type="ARBA" id="ARBA00022729"/>
    </source>
</evidence>
<name>A0A9P0QL02_9ASCO</name>
<dbReference type="EMBL" id="CAKXYY010000002">
    <property type="protein sequence ID" value="CAH2350572.1"/>
    <property type="molecule type" value="Genomic_DNA"/>
</dbReference>
<evidence type="ECO:0000256" key="6">
    <source>
        <dbReference type="SAM" id="SignalP"/>
    </source>
</evidence>